<name>A0A432N8M2_9HYPH</name>
<comment type="caution">
    <text evidence="2">The sequence shown here is derived from an EMBL/GenBank/DDBJ whole genome shotgun (WGS) entry which is preliminary data.</text>
</comment>
<dbReference type="EMBL" id="RIBW01000027">
    <property type="protein sequence ID" value="RUL95910.1"/>
    <property type="molecule type" value="Genomic_DNA"/>
</dbReference>
<feature type="compositionally biased region" description="Polar residues" evidence="1">
    <location>
        <begin position="19"/>
        <end position="33"/>
    </location>
</feature>
<feature type="region of interest" description="Disordered" evidence="1">
    <location>
        <begin position="1"/>
        <end position="38"/>
    </location>
</feature>
<evidence type="ECO:0000256" key="1">
    <source>
        <dbReference type="SAM" id="MobiDB-lite"/>
    </source>
</evidence>
<dbReference type="Proteomes" id="UP000273611">
    <property type="component" value="Unassembled WGS sequence"/>
</dbReference>
<evidence type="ECO:0000313" key="2">
    <source>
        <dbReference type="EMBL" id="RUL95910.1"/>
    </source>
</evidence>
<organism evidence="2 3">
    <name type="scientific">Rhizobium anhuiense</name>
    <dbReference type="NCBI Taxonomy" id="1184720"/>
    <lineage>
        <taxon>Bacteria</taxon>
        <taxon>Pseudomonadati</taxon>
        <taxon>Pseudomonadota</taxon>
        <taxon>Alphaproteobacteria</taxon>
        <taxon>Hyphomicrobiales</taxon>
        <taxon>Rhizobiaceae</taxon>
        <taxon>Rhizobium/Agrobacterium group</taxon>
        <taxon>Rhizobium</taxon>
    </lineage>
</organism>
<accession>A0A432N8M2</accession>
<protein>
    <submittedName>
        <fullName evidence="2">Uncharacterized protein</fullName>
    </submittedName>
</protein>
<dbReference type="AlphaFoldDB" id="A0A432N8M2"/>
<evidence type="ECO:0000313" key="3">
    <source>
        <dbReference type="Proteomes" id="UP000273611"/>
    </source>
</evidence>
<gene>
    <name evidence="2" type="ORF">EEQ99_32975</name>
</gene>
<reference evidence="2 3" key="1">
    <citation type="journal article" date="2015" name="Int. J. Syst. Evol. Microbiol.">
        <title>Rhizobium anhuiense sp. nov., isolated from effective nodules of Vicia faba and Pisum sativum.</title>
        <authorList>
            <person name="Zhang Y.J."/>
            <person name="Zheng W.T."/>
            <person name="Everall I."/>
            <person name="Young J.P."/>
            <person name="Zhang X.X."/>
            <person name="Tian C.F."/>
            <person name="Sui X.H."/>
            <person name="Wang E.T."/>
            <person name="Chen W.X."/>
        </authorList>
    </citation>
    <scope>NUCLEOTIDE SEQUENCE [LARGE SCALE GENOMIC DNA]</scope>
    <source>
        <strain evidence="2 3">CCBAU 23252</strain>
    </source>
</reference>
<sequence>MLNPIGEMKTPAGERSETSDTTNQLRTDLSSSGDVPYSYSHQGIPDPYAGKAAIAILTFAERSVQRC</sequence>
<proteinExistence type="predicted"/>